<gene>
    <name evidence="1" type="ORF">FNW17_14750</name>
</gene>
<protein>
    <submittedName>
        <fullName evidence="1">Uncharacterized protein</fullName>
    </submittedName>
</protein>
<dbReference type="RefSeq" id="WP_143389422.1">
    <property type="nucleotide sequence ID" value="NZ_VJZQ01000002.1"/>
</dbReference>
<name>A0A553C6G6_9FLAO</name>
<evidence type="ECO:0000313" key="1">
    <source>
        <dbReference type="EMBL" id="TRX16124.1"/>
    </source>
</evidence>
<dbReference type="EMBL" id="VJZR01000018">
    <property type="protein sequence ID" value="TRX16124.1"/>
    <property type="molecule type" value="Genomic_DNA"/>
</dbReference>
<organism evidence="1 2">
    <name type="scientific">Flavobacterium franklandianum</name>
    <dbReference type="NCBI Taxonomy" id="2594430"/>
    <lineage>
        <taxon>Bacteria</taxon>
        <taxon>Pseudomonadati</taxon>
        <taxon>Bacteroidota</taxon>
        <taxon>Flavobacteriia</taxon>
        <taxon>Flavobacteriales</taxon>
        <taxon>Flavobacteriaceae</taxon>
        <taxon>Flavobacterium</taxon>
    </lineage>
</organism>
<proteinExistence type="predicted"/>
<comment type="caution">
    <text evidence="1">The sequence shown here is derived from an EMBL/GenBank/DDBJ whole genome shotgun (WGS) entry which is preliminary data.</text>
</comment>
<keyword evidence="2" id="KW-1185">Reference proteome</keyword>
<sequence length="151" mass="18015">MTDTKDTIAMNQNVVTYLKKFKLHHKALYDRLIIFGVKPNDVIKYLEQPEQCGNWPFDFVCEMASVIPKISKKYLIDFPIIELQTEEDRVISKLLRKNNLLAFDIKIYLNKMVSVNHLIQFMERDPIIYEWNAYFVWQVSQEVIEVKEKLL</sequence>
<evidence type="ECO:0000313" key="2">
    <source>
        <dbReference type="Proteomes" id="UP000318585"/>
    </source>
</evidence>
<dbReference type="Proteomes" id="UP000318585">
    <property type="component" value="Unassembled WGS sequence"/>
</dbReference>
<reference evidence="1 2" key="1">
    <citation type="submission" date="2019-07" db="EMBL/GenBank/DDBJ databases">
        <title>Novel species of Flavobacterium.</title>
        <authorList>
            <person name="Liu Q."/>
            <person name="Xin Y.-H."/>
        </authorList>
    </citation>
    <scope>NUCLEOTIDE SEQUENCE [LARGE SCALE GENOMIC DNA]</scope>
    <source>
        <strain evidence="1 2">LB3P56</strain>
    </source>
</reference>
<accession>A0A553C6G6</accession>
<dbReference type="AlphaFoldDB" id="A0A553C6G6"/>